<dbReference type="GO" id="GO:0030544">
    <property type="term" value="F:Hsp70 protein binding"/>
    <property type="evidence" value="ECO:0007669"/>
    <property type="project" value="InterPro"/>
</dbReference>
<keyword evidence="4" id="KW-0862">Zinc</keyword>
<dbReference type="InterPro" id="IPR008971">
    <property type="entry name" value="HSP40/DnaJ_pept-bd"/>
</dbReference>
<sequence length="151" mass="17495">QEMQWPQNDLITKMDIKIVEALCGFRKTITTLDNRTLIVSSLPGNPKAVIKPNDIKCINNEGMPVYRDPSERGQLFVNFQVEFPGKDWLPEHLMYQLERLLPPREDVMLTDDMEEVDLCDVDVQAQQRKQQREAYDEDEDGPQTGVQCQTQ</sequence>
<accession>A0A8C6SPH7</accession>
<protein>
    <recommendedName>
        <fullName evidence="7">Chaperone DnaJ C-terminal domain-containing protein</fullName>
    </recommendedName>
</protein>
<evidence type="ECO:0000256" key="6">
    <source>
        <dbReference type="SAM" id="MobiDB-lite"/>
    </source>
</evidence>
<dbReference type="Ensembl" id="ENSNMLT00000010484.1">
    <property type="protein sequence ID" value="ENSNMLP00000009269.1"/>
    <property type="gene ID" value="ENSNMLG00000006465.1"/>
</dbReference>
<keyword evidence="3" id="KW-0863">Zinc-finger</keyword>
<dbReference type="FunFam" id="2.60.260.20:FF:000003">
    <property type="entry name" value="DnaJ subfamily A member 2"/>
    <property type="match status" value="1"/>
</dbReference>
<evidence type="ECO:0000313" key="9">
    <source>
        <dbReference type="Proteomes" id="UP000694523"/>
    </source>
</evidence>
<keyword evidence="9" id="KW-1185">Reference proteome</keyword>
<proteinExistence type="predicted"/>
<dbReference type="Pfam" id="PF01556">
    <property type="entry name" value="DnaJ_C"/>
    <property type="match status" value="1"/>
</dbReference>
<evidence type="ECO:0000256" key="4">
    <source>
        <dbReference type="ARBA" id="ARBA00022833"/>
    </source>
</evidence>
<organism evidence="8 9">
    <name type="scientific">Neogobius melanostomus</name>
    <name type="common">round goby</name>
    <dbReference type="NCBI Taxonomy" id="47308"/>
    <lineage>
        <taxon>Eukaryota</taxon>
        <taxon>Metazoa</taxon>
        <taxon>Chordata</taxon>
        <taxon>Craniata</taxon>
        <taxon>Vertebrata</taxon>
        <taxon>Euteleostomi</taxon>
        <taxon>Actinopterygii</taxon>
        <taxon>Neopterygii</taxon>
        <taxon>Teleostei</taxon>
        <taxon>Neoteleostei</taxon>
        <taxon>Acanthomorphata</taxon>
        <taxon>Gobiaria</taxon>
        <taxon>Gobiiformes</taxon>
        <taxon>Gobioidei</taxon>
        <taxon>Gobiidae</taxon>
        <taxon>Benthophilinae</taxon>
        <taxon>Neogobiini</taxon>
        <taxon>Neogobius</taxon>
    </lineage>
</organism>
<reference evidence="8" key="2">
    <citation type="submission" date="2025-09" db="UniProtKB">
        <authorList>
            <consortium name="Ensembl"/>
        </authorList>
    </citation>
    <scope>IDENTIFICATION</scope>
</reference>
<keyword evidence="5" id="KW-0143">Chaperone</keyword>
<dbReference type="GO" id="GO:0051082">
    <property type="term" value="F:unfolded protein binding"/>
    <property type="evidence" value="ECO:0007669"/>
    <property type="project" value="InterPro"/>
</dbReference>
<evidence type="ECO:0000256" key="5">
    <source>
        <dbReference type="ARBA" id="ARBA00023186"/>
    </source>
</evidence>
<dbReference type="GO" id="GO:0008270">
    <property type="term" value="F:zinc ion binding"/>
    <property type="evidence" value="ECO:0007669"/>
    <property type="project" value="UniProtKB-KW"/>
</dbReference>
<keyword evidence="1" id="KW-0479">Metal-binding</keyword>
<feature type="region of interest" description="Disordered" evidence="6">
    <location>
        <begin position="127"/>
        <end position="151"/>
    </location>
</feature>
<dbReference type="PANTHER" id="PTHR43888">
    <property type="entry name" value="DNAJ-LIKE-2, ISOFORM A-RELATED"/>
    <property type="match status" value="1"/>
</dbReference>
<name>A0A8C6SPH7_9GOBI</name>
<dbReference type="AlphaFoldDB" id="A0A8C6SPH7"/>
<evidence type="ECO:0000313" key="8">
    <source>
        <dbReference type="Ensembl" id="ENSNMLP00000009269.1"/>
    </source>
</evidence>
<dbReference type="SUPFAM" id="SSF49493">
    <property type="entry name" value="HSP40/DnaJ peptide-binding domain"/>
    <property type="match status" value="1"/>
</dbReference>
<dbReference type="InterPro" id="IPR002939">
    <property type="entry name" value="DnaJ_C"/>
</dbReference>
<feature type="domain" description="Chaperone DnaJ C-terminal" evidence="7">
    <location>
        <begin position="7"/>
        <end position="84"/>
    </location>
</feature>
<reference evidence="8" key="1">
    <citation type="submission" date="2025-08" db="UniProtKB">
        <authorList>
            <consortium name="Ensembl"/>
        </authorList>
    </citation>
    <scope>IDENTIFICATION</scope>
</reference>
<dbReference type="GO" id="GO:0006457">
    <property type="term" value="P:protein folding"/>
    <property type="evidence" value="ECO:0007669"/>
    <property type="project" value="InterPro"/>
</dbReference>
<evidence type="ECO:0000256" key="1">
    <source>
        <dbReference type="ARBA" id="ARBA00022723"/>
    </source>
</evidence>
<dbReference type="InterPro" id="IPR044713">
    <property type="entry name" value="DNJA1/2-like"/>
</dbReference>
<keyword evidence="2" id="KW-0677">Repeat</keyword>
<evidence type="ECO:0000259" key="7">
    <source>
        <dbReference type="Pfam" id="PF01556"/>
    </source>
</evidence>
<evidence type="ECO:0000256" key="2">
    <source>
        <dbReference type="ARBA" id="ARBA00022737"/>
    </source>
</evidence>
<dbReference type="Gene3D" id="2.60.260.20">
    <property type="entry name" value="Urease metallochaperone UreE, N-terminal domain"/>
    <property type="match status" value="1"/>
</dbReference>
<dbReference type="Proteomes" id="UP000694523">
    <property type="component" value="Unplaced"/>
</dbReference>
<evidence type="ECO:0000256" key="3">
    <source>
        <dbReference type="ARBA" id="ARBA00022771"/>
    </source>
</evidence>